<dbReference type="Gene3D" id="1.20.1260.10">
    <property type="match status" value="1"/>
</dbReference>
<dbReference type="InterPro" id="IPR009078">
    <property type="entry name" value="Ferritin-like_SF"/>
</dbReference>
<reference evidence="1 2" key="1">
    <citation type="submission" date="2018-05" db="EMBL/GenBank/DDBJ databases">
        <title>Micromonospora from Atacama Desert.</title>
        <authorList>
            <person name="Carro L."/>
            <person name="Goodfellow M."/>
            <person name="Klenk H.-P."/>
        </authorList>
    </citation>
    <scope>NUCLEOTIDE SEQUENCE [LARGE SCALE GENOMIC DNA]</scope>
    <source>
        <strain evidence="1 2">LB41</strain>
    </source>
</reference>
<comment type="caution">
    <text evidence="1">The sequence shown here is derived from an EMBL/GenBank/DDBJ whole genome shotgun (WGS) entry which is preliminary data.</text>
</comment>
<gene>
    <name evidence="1" type="ORF">DLJ60_26395</name>
</gene>
<dbReference type="InterPro" id="IPR012347">
    <property type="entry name" value="Ferritin-like"/>
</dbReference>
<protein>
    <submittedName>
        <fullName evidence="1">DUF892 domain-containing protein</fullName>
    </submittedName>
</protein>
<dbReference type="Pfam" id="PF05974">
    <property type="entry name" value="DUF892"/>
    <property type="match status" value="1"/>
</dbReference>
<keyword evidence="2" id="KW-1185">Reference proteome</keyword>
<evidence type="ECO:0000313" key="2">
    <source>
        <dbReference type="Proteomes" id="UP000274694"/>
    </source>
</evidence>
<dbReference type="SUPFAM" id="SSF47240">
    <property type="entry name" value="Ferritin-like"/>
    <property type="match status" value="1"/>
</dbReference>
<sequence length="178" mass="20241">MAARQRGQEEHMAINTTRDLFIYELGILGEMEISGRRVLDFLAHRVSDDLGQIVRRKQQECVQWNHNINSCAKAFGTSPLSTRSDTVEGMYGRFESFVRTNPSVDLVDQFAVDTLIRFLYLTIAAHKTLFDWAIIMGEAQCVQYLHANLVQKQESAAEIERYGHELGVRLLTPVARPA</sequence>
<dbReference type="EMBL" id="QGTA01000264">
    <property type="protein sequence ID" value="RQW87582.1"/>
    <property type="molecule type" value="Genomic_DNA"/>
</dbReference>
<dbReference type="Proteomes" id="UP000274694">
    <property type="component" value="Unassembled WGS sequence"/>
</dbReference>
<evidence type="ECO:0000313" key="1">
    <source>
        <dbReference type="EMBL" id="RQW87582.1"/>
    </source>
</evidence>
<name>A0ABX9XZU8_MICCH</name>
<organism evidence="1 2">
    <name type="scientific">Micromonospora chalcea</name>
    <dbReference type="NCBI Taxonomy" id="1874"/>
    <lineage>
        <taxon>Bacteria</taxon>
        <taxon>Bacillati</taxon>
        <taxon>Actinomycetota</taxon>
        <taxon>Actinomycetes</taxon>
        <taxon>Micromonosporales</taxon>
        <taxon>Micromonosporaceae</taxon>
        <taxon>Micromonospora</taxon>
    </lineage>
</organism>
<dbReference type="InterPro" id="IPR010287">
    <property type="entry name" value="DUF892_YciF-like"/>
</dbReference>
<proteinExistence type="predicted"/>
<accession>A0ABX9XZU8</accession>